<accession>A0AAV9GYQ8</accession>
<feature type="transmembrane region" description="Helical" evidence="1">
    <location>
        <begin position="193"/>
        <end position="215"/>
    </location>
</feature>
<keyword evidence="3" id="KW-1185">Reference proteome</keyword>
<keyword evidence="1" id="KW-0812">Transmembrane</keyword>
<protein>
    <submittedName>
        <fullName evidence="2">Uncharacterized protein</fullName>
    </submittedName>
</protein>
<dbReference type="EMBL" id="MU865920">
    <property type="protein sequence ID" value="KAK4453550.1"/>
    <property type="molecule type" value="Genomic_DNA"/>
</dbReference>
<evidence type="ECO:0000256" key="1">
    <source>
        <dbReference type="SAM" id="Phobius"/>
    </source>
</evidence>
<reference evidence="2" key="2">
    <citation type="submission" date="2023-05" db="EMBL/GenBank/DDBJ databases">
        <authorList>
            <consortium name="Lawrence Berkeley National Laboratory"/>
            <person name="Steindorff A."/>
            <person name="Hensen N."/>
            <person name="Bonometti L."/>
            <person name="Westerberg I."/>
            <person name="Brannstrom I.O."/>
            <person name="Guillou S."/>
            <person name="Cros-Aarteil S."/>
            <person name="Calhoun S."/>
            <person name="Haridas S."/>
            <person name="Kuo A."/>
            <person name="Mondo S."/>
            <person name="Pangilinan J."/>
            <person name="Riley R."/>
            <person name="Labutti K."/>
            <person name="Andreopoulos B."/>
            <person name="Lipzen A."/>
            <person name="Chen C."/>
            <person name="Yanf M."/>
            <person name="Daum C."/>
            <person name="Ng V."/>
            <person name="Clum A."/>
            <person name="Ohm R."/>
            <person name="Martin F."/>
            <person name="Silar P."/>
            <person name="Natvig D."/>
            <person name="Lalanne C."/>
            <person name="Gautier V."/>
            <person name="Ament-Velasquez S.L."/>
            <person name="Kruys A."/>
            <person name="Hutchinson M.I."/>
            <person name="Powell A.J."/>
            <person name="Barry K."/>
            <person name="Miller A.N."/>
            <person name="Grigoriev I.V."/>
            <person name="Debuchy R."/>
            <person name="Gladieux P."/>
            <person name="Thoren M.H."/>
            <person name="Johannesson H."/>
        </authorList>
    </citation>
    <scope>NUCLEOTIDE SEQUENCE</scope>
    <source>
        <strain evidence="2">PSN243</strain>
    </source>
</reference>
<proteinExistence type="predicted"/>
<keyword evidence="1" id="KW-0472">Membrane</keyword>
<gene>
    <name evidence="2" type="ORF">QBC34DRAFT_209592</name>
</gene>
<organism evidence="2 3">
    <name type="scientific">Podospora aff. communis PSN243</name>
    <dbReference type="NCBI Taxonomy" id="3040156"/>
    <lineage>
        <taxon>Eukaryota</taxon>
        <taxon>Fungi</taxon>
        <taxon>Dikarya</taxon>
        <taxon>Ascomycota</taxon>
        <taxon>Pezizomycotina</taxon>
        <taxon>Sordariomycetes</taxon>
        <taxon>Sordariomycetidae</taxon>
        <taxon>Sordariales</taxon>
        <taxon>Podosporaceae</taxon>
        <taxon>Podospora</taxon>
    </lineage>
</organism>
<evidence type="ECO:0000313" key="3">
    <source>
        <dbReference type="Proteomes" id="UP001321760"/>
    </source>
</evidence>
<comment type="caution">
    <text evidence="2">The sequence shown here is derived from an EMBL/GenBank/DDBJ whole genome shotgun (WGS) entry which is preliminary data.</text>
</comment>
<reference evidence="2" key="1">
    <citation type="journal article" date="2023" name="Mol. Phylogenet. Evol.">
        <title>Genome-scale phylogeny and comparative genomics of the fungal order Sordariales.</title>
        <authorList>
            <person name="Hensen N."/>
            <person name="Bonometti L."/>
            <person name="Westerberg I."/>
            <person name="Brannstrom I.O."/>
            <person name="Guillou S."/>
            <person name="Cros-Aarteil S."/>
            <person name="Calhoun S."/>
            <person name="Haridas S."/>
            <person name="Kuo A."/>
            <person name="Mondo S."/>
            <person name="Pangilinan J."/>
            <person name="Riley R."/>
            <person name="LaButti K."/>
            <person name="Andreopoulos B."/>
            <person name="Lipzen A."/>
            <person name="Chen C."/>
            <person name="Yan M."/>
            <person name="Daum C."/>
            <person name="Ng V."/>
            <person name="Clum A."/>
            <person name="Steindorff A."/>
            <person name="Ohm R.A."/>
            <person name="Martin F."/>
            <person name="Silar P."/>
            <person name="Natvig D.O."/>
            <person name="Lalanne C."/>
            <person name="Gautier V."/>
            <person name="Ament-Velasquez S.L."/>
            <person name="Kruys A."/>
            <person name="Hutchinson M.I."/>
            <person name="Powell A.J."/>
            <person name="Barry K."/>
            <person name="Miller A.N."/>
            <person name="Grigoriev I.V."/>
            <person name="Debuchy R."/>
            <person name="Gladieux P."/>
            <person name="Hiltunen Thoren M."/>
            <person name="Johannesson H."/>
        </authorList>
    </citation>
    <scope>NUCLEOTIDE SEQUENCE</scope>
    <source>
        <strain evidence="2">PSN243</strain>
    </source>
</reference>
<name>A0AAV9GYQ8_9PEZI</name>
<keyword evidence="1" id="KW-1133">Transmembrane helix</keyword>
<dbReference type="Proteomes" id="UP001321760">
    <property type="component" value="Unassembled WGS sequence"/>
</dbReference>
<evidence type="ECO:0000313" key="2">
    <source>
        <dbReference type="EMBL" id="KAK4453550.1"/>
    </source>
</evidence>
<dbReference type="AlphaFoldDB" id="A0AAV9GYQ8"/>
<sequence length="219" mass="24017">MVSEGSDQTRSPWDTGLCQSVSKASSMPLTSFRTKQRLSGPQLRLSLAAVASRAYLNLSVLLVRCRPRATFSSTLTAPRVSGAAMGRDSCHPMPPVWISPSEPSHLNTCRAGSWPLCGHQTNEKMASNHHGPWLSRRSCGLKKLGAGRGQNRTVERKVVCCAVSRRVLCFLAMRCRCRGALLIRRRRKQTLDCVLIALRFPSIANVAVGAFSVMARRIA</sequence>